<feature type="region of interest" description="Disordered" evidence="5">
    <location>
        <begin position="532"/>
        <end position="665"/>
    </location>
</feature>
<proteinExistence type="predicted"/>
<dbReference type="PANTHER" id="PTHR11132">
    <property type="entry name" value="SOLUTE CARRIER FAMILY 35"/>
    <property type="match status" value="1"/>
</dbReference>
<feature type="compositionally biased region" description="Low complexity" evidence="5">
    <location>
        <begin position="14"/>
        <end position="30"/>
    </location>
</feature>
<feature type="transmembrane region" description="Helical" evidence="6">
    <location>
        <begin position="332"/>
        <end position="351"/>
    </location>
</feature>
<evidence type="ECO:0000313" key="8">
    <source>
        <dbReference type="EMBL" id="KAA1085032.1"/>
    </source>
</evidence>
<evidence type="ECO:0000256" key="2">
    <source>
        <dbReference type="ARBA" id="ARBA00022692"/>
    </source>
</evidence>
<evidence type="ECO:0000256" key="5">
    <source>
        <dbReference type="SAM" id="MobiDB-lite"/>
    </source>
</evidence>
<name>A0A5B0N8G4_PUCGR</name>
<comment type="subcellular location">
    <subcellularLocation>
        <location evidence="1">Membrane</location>
        <topology evidence="1">Multi-pass membrane protein</topology>
    </subcellularLocation>
</comment>
<dbReference type="SUPFAM" id="SSF103481">
    <property type="entry name" value="Multidrug resistance efflux transporter EmrE"/>
    <property type="match status" value="2"/>
</dbReference>
<dbReference type="EMBL" id="VDEP01000420">
    <property type="protein sequence ID" value="KAA1085032.1"/>
    <property type="molecule type" value="Genomic_DNA"/>
</dbReference>
<evidence type="ECO:0000256" key="3">
    <source>
        <dbReference type="ARBA" id="ARBA00022989"/>
    </source>
</evidence>
<feature type="transmembrane region" description="Helical" evidence="6">
    <location>
        <begin position="273"/>
        <end position="292"/>
    </location>
</feature>
<dbReference type="InterPro" id="IPR004853">
    <property type="entry name" value="Sugar_P_trans_dom"/>
</dbReference>
<keyword evidence="4 6" id="KW-0472">Membrane</keyword>
<evidence type="ECO:0000259" key="7">
    <source>
        <dbReference type="Pfam" id="PF03151"/>
    </source>
</evidence>
<evidence type="ECO:0000256" key="4">
    <source>
        <dbReference type="ARBA" id="ARBA00023136"/>
    </source>
</evidence>
<keyword evidence="2 6" id="KW-0812">Transmembrane</keyword>
<feature type="transmembrane region" description="Helical" evidence="6">
    <location>
        <begin position="228"/>
        <end position="244"/>
    </location>
</feature>
<gene>
    <name evidence="8" type="primary">SLY41_1</name>
    <name evidence="8" type="ORF">PGTUg99_004094</name>
</gene>
<dbReference type="InterPro" id="IPR037185">
    <property type="entry name" value="EmrE-like"/>
</dbReference>
<dbReference type="Proteomes" id="UP000325313">
    <property type="component" value="Unassembled WGS sequence"/>
</dbReference>
<feature type="transmembrane region" description="Helical" evidence="6">
    <location>
        <begin position="378"/>
        <end position="397"/>
    </location>
</feature>
<organism evidence="8 9">
    <name type="scientific">Puccinia graminis f. sp. tritici</name>
    <dbReference type="NCBI Taxonomy" id="56615"/>
    <lineage>
        <taxon>Eukaryota</taxon>
        <taxon>Fungi</taxon>
        <taxon>Dikarya</taxon>
        <taxon>Basidiomycota</taxon>
        <taxon>Pucciniomycotina</taxon>
        <taxon>Pucciniomycetes</taxon>
        <taxon>Pucciniales</taxon>
        <taxon>Pucciniaceae</taxon>
        <taxon>Puccinia</taxon>
    </lineage>
</organism>
<feature type="compositionally biased region" description="Polar residues" evidence="5">
    <location>
        <begin position="1"/>
        <end position="10"/>
    </location>
</feature>
<evidence type="ECO:0000256" key="1">
    <source>
        <dbReference type="ARBA" id="ARBA00004141"/>
    </source>
</evidence>
<dbReference type="Pfam" id="PF03151">
    <property type="entry name" value="TPT"/>
    <property type="match status" value="1"/>
</dbReference>
<sequence>MSLNSPPQQRRLNHYYNNNPPPSSYQQQQQQHHHPSSDWDGTLSATVFDWITHLRHSLFPQHPSHLSLSPSPHHHQLPLPRLIQNAFKNHLSNPGAQDHQASTLWFVTLCALWYSSSALSSNSGKVILTRFRFPVTLTIVQFAFVALWSGLCLALRHHSLHPSTLALSSNHRHHHGTTLLIQTLGIRIPNRTTIRGTCIMSLFSIAGHVFSSMAISRVPVSTVHTIKALSPLFTVIAYTGLFGVRYGFNTYLSLLPLTLGVMLACSFDMRANGVGFLCALGSTIIFVSQNIFGKKLLPKENNNNGSAGGEKGHKRQSSISSSGTAQMDKLNLLFYSSAIAFLMMIPIWIYTDLGALWTRDSIGEGKVEERARMGLTSYFIFNGTVHFAQCILAFSLLSRTSPVTYSIASLIKRVAVICIAILWFGQPVSAVQAFGMLLTFVGLFIYNQAKAEIDRGEKRRGIIERRQEVLLPSTNSDLELLPEEEEEEEGVASEHKNFVPSLLTNDLHKPSILFENPFRRESLNHTSVQLNSNSQLQSNSSSRAINPSSTTTRQRAPSIPTPVSFINDSPSNAPHPPYPQHHSYHHPPASSSSITTTTHQQQRTSLDHKQNPIPHPFSSSSSSLPQSHHQHPHQHHHPPPPPPLNHHHPSLSNNPRSSSLKSSLQESNPLLRPIVNWRAALYCTRPPAKVD</sequence>
<feature type="domain" description="Sugar phosphate transporter" evidence="7">
    <location>
        <begin position="108"/>
        <end position="447"/>
    </location>
</feature>
<reference evidence="8 9" key="1">
    <citation type="submission" date="2019-05" db="EMBL/GenBank/DDBJ databases">
        <title>Emergence of the Ug99 lineage of the wheat stem rust pathogen through somatic hybridization.</title>
        <authorList>
            <person name="Li F."/>
            <person name="Upadhyaya N.M."/>
            <person name="Sperschneider J."/>
            <person name="Matny O."/>
            <person name="Nguyen-Phuc H."/>
            <person name="Mago R."/>
            <person name="Raley C."/>
            <person name="Miller M.E."/>
            <person name="Silverstein K.A.T."/>
            <person name="Henningsen E."/>
            <person name="Hirsch C.D."/>
            <person name="Visser B."/>
            <person name="Pretorius Z.A."/>
            <person name="Steffenson B.J."/>
            <person name="Schwessinger B."/>
            <person name="Dodds P.N."/>
            <person name="Figueroa M."/>
        </authorList>
    </citation>
    <scope>NUCLEOTIDE SEQUENCE [LARGE SCALE GENOMIC DNA]</scope>
    <source>
        <strain evidence="8 9">Ug99</strain>
    </source>
</reference>
<comment type="caution">
    <text evidence="8">The sequence shown here is derived from an EMBL/GenBank/DDBJ whole genome shotgun (WGS) entry which is preliminary data.</text>
</comment>
<dbReference type="InterPro" id="IPR050186">
    <property type="entry name" value="TPT_transporter"/>
</dbReference>
<accession>A0A5B0N8G4</accession>
<feature type="compositionally biased region" description="Low complexity" evidence="5">
    <location>
        <begin position="650"/>
        <end position="665"/>
    </location>
</feature>
<feature type="region of interest" description="Disordered" evidence="5">
    <location>
        <begin position="303"/>
        <end position="322"/>
    </location>
</feature>
<feature type="transmembrane region" description="Helical" evidence="6">
    <location>
        <begin position="197"/>
        <end position="216"/>
    </location>
</feature>
<protein>
    <submittedName>
        <fullName evidence="8">Suppressor of loss of ypt1</fullName>
    </submittedName>
</protein>
<evidence type="ECO:0000256" key="6">
    <source>
        <dbReference type="SAM" id="Phobius"/>
    </source>
</evidence>
<dbReference type="GO" id="GO:0016020">
    <property type="term" value="C:membrane"/>
    <property type="evidence" value="ECO:0007669"/>
    <property type="project" value="UniProtKB-SubCell"/>
</dbReference>
<evidence type="ECO:0000313" key="9">
    <source>
        <dbReference type="Proteomes" id="UP000325313"/>
    </source>
</evidence>
<feature type="compositionally biased region" description="Low complexity" evidence="5">
    <location>
        <begin position="586"/>
        <end position="604"/>
    </location>
</feature>
<feature type="region of interest" description="Disordered" evidence="5">
    <location>
        <begin position="1"/>
        <end position="38"/>
    </location>
</feature>
<keyword evidence="3 6" id="KW-1133">Transmembrane helix</keyword>
<feature type="compositionally biased region" description="Basic residues" evidence="5">
    <location>
        <begin position="628"/>
        <end position="638"/>
    </location>
</feature>
<feature type="compositionally biased region" description="Low complexity" evidence="5">
    <location>
        <begin position="532"/>
        <end position="549"/>
    </location>
</feature>
<feature type="compositionally biased region" description="Low complexity" evidence="5">
    <location>
        <begin position="616"/>
        <end position="627"/>
    </location>
</feature>
<feature type="compositionally biased region" description="Acidic residues" evidence="5">
    <location>
        <begin position="480"/>
        <end position="491"/>
    </location>
</feature>
<feature type="transmembrane region" description="Helical" evidence="6">
    <location>
        <begin position="133"/>
        <end position="155"/>
    </location>
</feature>
<feature type="region of interest" description="Disordered" evidence="5">
    <location>
        <begin position="476"/>
        <end position="495"/>
    </location>
</feature>
<dbReference type="AlphaFoldDB" id="A0A5B0N8G4"/>